<evidence type="ECO:0000313" key="1">
    <source>
        <dbReference type="EMBL" id="KAJ7995610.1"/>
    </source>
</evidence>
<keyword evidence="2" id="KW-1185">Reference proteome</keyword>
<dbReference type="Proteomes" id="UP001157502">
    <property type="component" value="Chromosome 21"/>
</dbReference>
<protein>
    <submittedName>
        <fullName evidence="1">Uncharacterized protein</fullName>
    </submittedName>
</protein>
<proteinExistence type="predicted"/>
<accession>A0ACC2FWN2</accession>
<comment type="caution">
    <text evidence="1">The sequence shown here is derived from an EMBL/GenBank/DDBJ whole genome shotgun (WGS) entry which is preliminary data.</text>
</comment>
<gene>
    <name evidence="1" type="ORF">DPEC_G00246370</name>
</gene>
<reference evidence="1" key="1">
    <citation type="submission" date="2021-05" db="EMBL/GenBank/DDBJ databases">
        <authorList>
            <person name="Pan Q."/>
            <person name="Jouanno E."/>
            <person name="Zahm M."/>
            <person name="Klopp C."/>
            <person name="Cabau C."/>
            <person name="Louis A."/>
            <person name="Berthelot C."/>
            <person name="Parey E."/>
            <person name="Roest Crollius H."/>
            <person name="Montfort J."/>
            <person name="Robinson-Rechavi M."/>
            <person name="Bouchez O."/>
            <person name="Lampietro C."/>
            <person name="Lopez Roques C."/>
            <person name="Donnadieu C."/>
            <person name="Postlethwait J."/>
            <person name="Bobe J."/>
            <person name="Dillon D."/>
            <person name="Chandos A."/>
            <person name="von Hippel F."/>
            <person name="Guiguen Y."/>
        </authorList>
    </citation>
    <scope>NUCLEOTIDE SEQUENCE</scope>
    <source>
        <strain evidence="1">YG-Jan2019</strain>
    </source>
</reference>
<sequence>MFSIVTNIWYFWMIINYISVASMGCHDSCNISTLPAFLGSVVLLPCRFGSTYMNTSPDWVVWRWGPDFGSSLVNITSSGQLEFRDHRDGRVKAFPNQGVLGNFSIRIDALQTSDLGSYCCEKSNNRCFRVDLEEGYHVGVENIHLDVLYFSVGGGVVILIVLLSACFCWVTWKRISAPLEDVACNDSVGRNPTQETVVEAGHERPIYVSDSSEKKRQGFHRELLTRLRQSSLGRHYYANQAEINQEARTQMAIRQRVNDTTTDHEDTSQMENTQKGDCRGKRTKKKCEYENPIYNHHIDHLNKP</sequence>
<name>A0ACC2FWN2_DALPE</name>
<evidence type="ECO:0000313" key="2">
    <source>
        <dbReference type="Proteomes" id="UP001157502"/>
    </source>
</evidence>
<dbReference type="EMBL" id="CM055748">
    <property type="protein sequence ID" value="KAJ7995610.1"/>
    <property type="molecule type" value="Genomic_DNA"/>
</dbReference>
<organism evidence="1 2">
    <name type="scientific">Dallia pectoralis</name>
    <name type="common">Alaska blackfish</name>
    <dbReference type="NCBI Taxonomy" id="75939"/>
    <lineage>
        <taxon>Eukaryota</taxon>
        <taxon>Metazoa</taxon>
        <taxon>Chordata</taxon>
        <taxon>Craniata</taxon>
        <taxon>Vertebrata</taxon>
        <taxon>Euteleostomi</taxon>
        <taxon>Actinopterygii</taxon>
        <taxon>Neopterygii</taxon>
        <taxon>Teleostei</taxon>
        <taxon>Protacanthopterygii</taxon>
        <taxon>Esociformes</taxon>
        <taxon>Umbridae</taxon>
        <taxon>Dallia</taxon>
    </lineage>
</organism>